<dbReference type="InterPro" id="IPR011074">
    <property type="entry name" value="CRAL/TRIO_N_dom"/>
</dbReference>
<dbReference type="SMART" id="SM00516">
    <property type="entry name" value="SEC14"/>
    <property type="match status" value="1"/>
</dbReference>
<dbReference type="PANTHER" id="PTHR46226:SF5">
    <property type="entry name" value="PHOSPHATIDYLINOSITOL_PHOSPHATIDYLCHOLINE TRANSFER PROTEIN SFH2"/>
    <property type="match status" value="1"/>
</dbReference>
<dbReference type="Gene3D" id="3.40.525.10">
    <property type="entry name" value="CRAL-TRIO lipid binding domain"/>
    <property type="match status" value="1"/>
</dbReference>
<protein>
    <recommendedName>
        <fullName evidence="1">CRAL-TRIO domain-containing protein</fullName>
    </recommendedName>
</protein>
<dbReference type="InterPro" id="IPR001251">
    <property type="entry name" value="CRAL-TRIO_dom"/>
</dbReference>
<dbReference type="CDD" id="cd00170">
    <property type="entry name" value="SEC14"/>
    <property type="match status" value="1"/>
</dbReference>
<feature type="domain" description="CRAL-TRIO" evidence="1">
    <location>
        <begin position="79"/>
        <end position="224"/>
    </location>
</feature>
<dbReference type="InterPro" id="IPR036865">
    <property type="entry name" value="CRAL-TRIO_dom_sf"/>
</dbReference>
<dbReference type="PROSITE" id="PS50191">
    <property type="entry name" value="CRAL_TRIO"/>
    <property type="match status" value="1"/>
</dbReference>
<reference evidence="2" key="1">
    <citation type="submission" date="2016-02" db="EMBL/GenBank/DDBJ databases">
        <title>WGS assembly of Manihot esculenta.</title>
        <authorList>
            <person name="Bredeson J.V."/>
            <person name="Prochnik S.E."/>
            <person name="Lyons J.B."/>
            <person name="Schmutz J."/>
            <person name="Grimwood J."/>
            <person name="Vrebalov J."/>
            <person name="Bart R.S."/>
            <person name="Amuge T."/>
            <person name="Ferguson M.E."/>
            <person name="Green R."/>
            <person name="Putnam N."/>
            <person name="Stites J."/>
            <person name="Rounsley S."/>
            <person name="Rokhsar D.S."/>
        </authorList>
    </citation>
    <scope>NUCLEOTIDE SEQUENCE [LARGE SCALE GENOMIC DNA]</scope>
    <source>
        <tissue evidence="2">Leaf</tissue>
    </source>
</reference>
<gene>
    <name evidence="2" type="ORF">MANES_15G069700</name>
</gene>
<dbReference type="EMBL" id="CM004401">
    <property type="protein sequence ID" value="OAY28474.1"/>
    <property type="molecule type" value="Genomic_DNA"/>
</dbReference>
<dbReference type="PANTHER" id="PTHR46226">
    <property type="entry name" value="CRAL-TRIO DOMAIN-CONTAINING PROTEIN"/>
    <property type="match status" value="1"/>
</dbReference>
<dbReference type="SUPFAM" id="SSF46938">
    <property type="entry name" value="CRAL/TRIO N-terminal domain"/>
    <property type="match status" value="1"/>
</dbReference>
<accession>A0A251J3G9</accession>
<dbReference type="SUPFAM" id="SSF52087">
    <property type="entry name" value="CRAL/TRIO domain"/>
    <property type="match status" value="1"/>
</dbReference>
<dbReference type="InterPro" id="IPR036273">
    <property type="entry name" value="CRAL/TRIO_N_dom_sf"/>
</dbReference>
<dbReference type="SMART" id="SM01100">
    <property type="entry name" value="CRAL_TRIO_N"/>
    <property type="match status" value="1"/>
</dbReference>
<dbReference type="EMBL" id="CM004401">
    <property type="protein sequence ID" value="OAY28475.1"/>
    <property type="molecule type" value="Genomic_DNA"/>
</dbReference>
<dbReference type="AlphaFoldDB" id="A0A251J3G9"/>
<evidence type="ECO:0000259" key="1">
    <source>
        <dbReference type="PROSITE" id="PS50191"/>
    </source>
</evidence>
<name>A0A251J3G9_MANES</name>
<dbReference type="Pfam" id="PF03765">
    <property type="entry name" value="CRAL_TRIO_N"/>
    <property type="match status" value="1"/>
</dbReference>
<dbReference type="Pfam" id="PF00650">
    <property type="entry name" value="CRAL_TRIO"/>
    <property type="match status" value="1"/>
</dbReference>
<dbReference type="Gene3D" id="1.10.8.20">
    <property type="entry name" value="N-terminal domain of phosphatidylinositol transfer protein sec14p"/>
    <property type="match status" value="1"/>
</dbReference>
<organism evidence="2">
    <name type="scientific">Manihot esculenta</name>
    <name type="common">Cassava</name>
    <name type="synonym">Jatropha manihot</name>
    <dbReference type="NCBI Taxonomy" id="3983"/>
    <lineage>
        <taxon>Eukaryota</taxon>
        <taxon>Viridiplantae</taxon>
        <taxon>Streptophyta</taxon>
        <taxon>Embryophyta</taxon>
        <taxon>Tracheophyta</taxon>
        <taxon>Spermatophyta</taxon>
        <taxon>Magnoliopsida</taxon>
        <taxon>eudicotyledons</taxon>
        <taxon>Gunneridae</taxon>
        <taxon>Pentapetalae</taxon>
        <taxon>rosids</taxon>
        <taxon>fabids</taxon>
        <taxon>Malpighiales</taxon>
        <taxon>Euphorbiaceae</taxon>
        <taxon>Crotonoideae</taxon>
        <taxon>Manihoteae</taxon>
        <taxon>Manihot</taxon>
    </lineage>
</organism>
<proteinExistence type="predicted"/>
<sequence>MGVADQEAIEQFRALMDQLDEPLKNTFQNMHQGCPSEALERFLKAREWNVVKAHKMLVDCLQWRIQNEIDNILAKPIIPADLYRAIRDSQLVGLSGCTKEMHYYVQSHIQMNEYRDRVIFPAATRKYGRNISTCVKVLDMTGLKLSALNQIKLLTDISTIDDLNYPKKTQTYYIVNAPYVFSACWKVVKPLLRERTRRKIQVLQGCGRDELLKIMDYTSLPHFFRKEGSVSCHHIGNVTTDNCFSLDHDFHRLVYNYIQQQAALLEAVSPIKQGSVMGIPVPDPEDANVAKTIKSRFQKFGGLTGLSNSLNGLEVNGR</sequence>
<evidence type="ECO:0000313" key="2">
    <source>
        <dbReference type="EMBL" id="OAY28475.1"/>
    </source>
</evidence>